<feature type="domain" description="Pyrrolo-quinoline quinone repeat" evidence="5">
    <location>
        <begin position="79"/>
        <end position="305"/>
    </location>
</feature>
<keyword evidence="3 4" id="KW-0998">Cell outer membrane</keyword>
<comment type="function">
    <text evidence="4">Part of the outer membrane protein assembly complex, which is involved in assembly and insertion of beta-barrel proteins into the outer membrane.</text>
</comment>
<organism evidence="6 7">
    <name type="scientific">Hydrogenophaga palleronii</name>
    <dbReference type="NCBI Taxonomy" id="65655"/>
    <lineage>
        <taxon>Bacteria</taxon>
        <taxon>Pseudomonadati</taxon>
        <taxon>Pseudomonadota</taxon>
        <taxon>Betaproteobacteria</taxon>
        <taxon>Burkholderiales</taxon>
        <taxon>Comamonadaceae</taxon>
        <taxon>Hydrogenophaga</taxon>
    </lineage>
</organism>
<dbReference type="PROSITE" id="PS51257">
    <property type="entry name" value="PROKAR_LIPOPROTEIN"/>
    <property type="match status" value="1"/>
</dbReference>
<dbReference type="InterPro" id="IPR018391">
    <property type="entry name" value="PQQ_b-propeller_rpt"/>
</dbReference>
<gene>
    <name evidence="4" type="primary">bamB</name>
    <name evidence="6" type="ORF">J2W49_000779</name>
</gene>
<reference evidence="6 7" key="1">
    <citation type="submission" date="2023-07" db="EMBL/GenBank/DDBJ databases">
        <title>Sorghum-associated microbial communities from plants grown in Nebraska, USA.</title>
        <authorList>
            <person name="Schachtman D."/>
        </authorList>
    </citation>
    <scope>NUCLEOTIDE SEQUENCE [LARGE SCALE GENOMIC DNA]</scope>
    <source>
        <strain evidence="6 7">4249</strain>
    </source>
</reference>
<comment type="subunit">
    <text evidence="4">Part of the Bam complex.</text>
</comment>
<comment type="subcellular location">
    <subcellularLocation>
        <location evidence="4">Cell outer membrane</location>
        <topology evidence="4">Lipid-anchor</topology>
    </subcellularLocation>
</comment>
<dbReference type="SMART" id="SM00564">
    <property type="entry name" value="PQQ"/>
    <property type="match status" value="4"/>
</dbReference>
<dbReference type="InterPro" id="IPR015943">
    <property type="entry name" value="WD40/YVTN_repeat-like_dom_sf"/>
</dbReference>
<dbReference type="HAMAP" id="MF_00923">
    <property type="entry name" value="OM_assembly_BamB"/>
    <property type="match status" value="1"/>
</dbReference>
<keyword evidence="1 4" id="KW-0732">Signal</keyword>
<keyword evidence="4 6" id="KW-0449">Lipoprotein</keyword>
<dbReference type="InterPro" id="IPR011047">
    <property type="entry name" value="Quinoprotein_ADH-like_sf"/>
</dbReference>
<accession>A0ABU1WHX0</accession>
<name>A0ABU1WHX0_9BURK</name>
<evidence type="ECO:0000313" key="7">
    <source>
        <dbReference type="Proteomes" id="UP001265700"/>
    </source>
</evidence>
<evidence type="ECO:0000313" key="6">
    <source>
        <dbReference type="EMBL" id="MDR7148851.1"/>
    </source>
</evidence>
<dbReference type="SUPFAM" id="SSF50998">
    <property type="entry name" value="Quinoprotein alcohol dehydrogenase-like"/>
    <property type="match status" value="1"/>
</dbReference>
<evidence type="ECO:0000256" key="2">
    <source>
        <dbReference type="ARBA" id="ARBA00023136"/>
    </source>
</evidence>
<dbReference type="EMBL" id="JAVDWU010000001">
    <property type="protein sequence ID" value="MDR7148851.1"/>
    <property type="molecule type" value="Genomic_DNA"/>
</dbReference>
<evidence type="ECO:0000256" key="1">
    <source>
        <dbReference type="ARBA" id="ARBA00022729"/>
    </source>
</evidence>
<keyword evidence="7" id="KW-1185">Reference proteome</keyword>
<dbReference type="Gene3D" id="2.130.10.10">
    <property type="entry name" value="YVTN repeat-like/Quinoprotein amine dehydrogenase"/>
    <property type="match status" value="1"/>
</dbReference>
<dbReference type="NCBIfam" id="TIGR03300">
    <property type="entry name" value="assembly_YfgL"/>
    <property type="match status" value="1"/>
</dbReference>
<evidence type="ECO:0000256" key="3">
    <source>
        <dbReference type="ARBA" id="ARBA00023237"/>
    </source>
</evidence>
<proteinExistence type="inferred from homology"/>
<dbReference type="PANTHER" id="PTHR34512:SF30">
    <property type="entry name" value="OUTER MEMBRANE PROTEIN ASSEMBLY FACTOR BAMB"/>
    <property type="match status" value="1"/>
</dbReference>
<comment type="similarity">
    <text evidence="4">Belongs to the BamB family.</text>
</comment>
<evidence type="ECO:0000256" key="4">
    <source>
        <dbReference type="HAMAP-Rule" id="MF_00923"/>
    </source>
</evidence>
<sequence>MVHTQKERSKFLQRCLMVGGAAILVACSSGPDKPKPEPLPPVAALIGVQQAWSAQVGDSAASLSPFSVAGRVYVASFAGTVAALDADTGQDVWRINLGTSIAAGVGSDGETAAVVTRGNELVAITGGKEAWRVRLSARTFTAPLVAGKRVFVLMADRTVSAFDGQTGARLWSQSRTAEPLVLSQGGVLLAVGDTLVAGLSGRLVGLNPLNGSVRWEAPVGSSRGTNEVERLVDLVGPASRVGGSVCVRAYSAAVGCVDTSSGVSSWVRPAQGIVGVHGDASHVFGVETNGRVQAWKRSSGEPAWHTDRLLHRSLGAPLAVGRVVVIGDSLGTVHVLSREDGSEMNRLSTDGSPVLMAPIMANNVLVVQTRKGGVYAWRPQ</sequence>
<dbReference type="InterPro" id="IPR017687">
    <property type="entry name" value="BamB"/>
</dbReference>
<evidence type="ECO:0000259" key="5">
    <source>
        <dbReference type="Pfam" id="PF13360"/>
    </source>
</evidence>
<protein>
    <recommendedName>
        <fullName evidence="4">Outer membrane protein assembly factor BamB</fullName>
    </recommendedName>
</protein>
<dbReference type="Proteomes" id="UP001265700">
    <property type="component" value="Unassembled WGS sequence"/>
</dbReference>
<keyword evidence="4" id="KW-0564">Palmitate</keyword>
<dbReference type="PANTHER" id="PTHR34512">
    <property type="entry name" value="CELL SURFACE PROTEIN"/>
    <property type="match status" value="1"/>
</dbReference>
<keyword evidence="2 4" id="KW-0472">Membrane</keyword>
<dbReference type="Pfam" id="PF13360">
    <property type="entry name" value="PQQ_2"/>
    <property type="match status" value="1"/>
</dbReference>
<dbReference type="InterPro" id="IPR002372">
    <property type="entry name" value="PQQ_rpt_dom"/>
</dbReference>
<comment type="caution">
    <text evidence="6">The sequence shown here is derived from an EMBL/GenBank/DDBJ whole genome shotgun (WGS) entry which is preliminary data.</text>
</comment>